<gene>
    <name evidence="1" type="ORF">P168DRAFT_320866</name>
</gene>
<dbReference type="GeneID" id="36547929"/>
<dbReference type="AlphaFoldDB" id="A0A2I1CXH3"/>
<protein>
    <submittedName>
        <fullName evidence="1">Uncharacterized protein</fullName>
    </submittedName>
</protein>
<evidence type="ECO:0000313" key="2">
    <source>
        <dbReference type="Proteomes" id="UP000234254"/>
    </source>
</evidence>
<dbReference type="OrthoDB" id="5420711at2759"/>
<accession>A0A2I1CXH3</accession>
<comment type="caution">
    <text evidence="1">The sequence shown here is derived from an EMBL/GenBank/DDBJ whole genome shotgun (WGS) entry which is preliminary data.</text>
</comment>
<sequence length="284" mass="33075">MCHSPRFPRRQKPTLWEEDLRQNLCAHCRSGSYQFESQSICVSPARSQWAPPHTNPFLCDLCYAKRVRSHRELCPPLDSLWCLCARRRDLSSLLLNRQIHREAGFVFWTENCFAFEEPALLIDFMSVLRPKVRDLVSRMSLMTSVDEDGDEEPVFDRPKVVVRALKLLGRCRGLMHLELDEAFLSDVRFVRALRGIGVGRSVTFVRRSTRRELISMDFLVQRVWGKVAMRSVVVDSLAEKMAWPVSHRRPLTRRGAKRLFERRERMRRGLVDTDDELEKGSDSG</sequence>
<proteinExistence type="predicted"/>
<dbReference type="RefSeq" id="XP_024690918.1">
    <property type="nucleotide sequence ID" value="XM_024840405.1"/>
</dbReference>
<keyword evidence="2" id="KW-1185">Reference proteome</keyword>
<organism evidence="1 2">
    <name type="scientific">Aspergillus campestris (strain IBT 28561)</name>
    <dbReference type="NCBI Taxonomy" id="1392248"/>
    <lineage>
        <taxon>Eukaryota</taxon>
        <taxon>Fungi</taxon>
        <taxon>Dikarya</taxon>
        <taxon>Ascomycota</taxon>
        <taxon>Pezizomycotina</taxon>
        <taxon>Eurotiomycetes</taxon>
        <taxon>Eurotiomycetidae</taxon>
        <taxon>Eurotiales</taxon>
        <taxon>Aspergillaceae</taxon>
        <taxon>Aspergillus</taxon>
        <taxon>Aspergillus subgen. Circumdati</taxon>
    </lineage>
</organism>
<dbReference type="VEuPathDB" id="FungiDB:P168DRAFT_320866"/>
<name>A0A2I1CXH3_ASPC2</name>
<evidence type="ECO:0000313" key="1">
    <source>
        <dbReference type="EMBL" id="PKY02324.1"/>
    </source>
</evidence>
<reference evidence="1" key="1">
    <citation type="submission" date="2016-12" db="EMBL/GenBank/DDBJ databases">
        <title>The genomes of Aspergillus section Nigri reveals drivers in fungal speciation.</title>
        <authorList>
            <consortium name="DOE Joint Genome Institute"/>
            <person name="Vesth T.C."/>
            <person name="Nybo J."/>
            <person name="Theobald S."/>
            <person name="Brandl J."/>
            <person name="Frisvad J.C."/>
            <person name="Nielsen K.F."/>
            <person name="Lyhne E.K."/>
            <person name="Kogle M.E."/>
            <person name="Kuo A."/>
            <person name="Riley R."/>
            <person name="Clum A."/>
            <person name="Nolan M."/>
            <person name="Lipzen A."/>
            <person name="Salamov A."/>
            <person name="Henrissat B."/>
            <person name="Wiebenga A."/>
            <person name="De vries R.P."/>
            <person name="Grigoriev I.V."/>
            <person name="Mortensen U.H."/>
            <person name="Andersen M.R."/>
            <person name="Baker S.E."/>
        </authorList>
    </citation>
    <scope>NUCLEOTIDE SEQUENCE</scope>
    <source>
        <strain evidence="1">IBT 28561</strain>
    </source>
</reference>
<dbReference type="EMBL" id="MSFM01000010">
    <property type="protein sequence ID" value="PKY02324.1"/>
    <property type="molecule type" value="Genomic_DNA"/>
</dbReference>
<dbReference type="Proteomes" id="UP000234254">
    <property type="component" value="Unassembled WGS sequence"/>
</dbReference>